<reference evidence="5 6" key="1">
    <citation type="submission" date="2019-09" db="EMBL/GenBank/DDBJ databases">
        <title>Bird 10,000 Genomes (B10K) Project - Family phase.</title>
        <authorList>
            <person name="Zhang G."/>
        </authorList>
    </citation>
    <scope>NUCLEOTIDE SEQUENCE [LARGE SCALE GENOMIC DNA]</scope>
    <source>
        <strain evidence="5">B10K-MSB-42743</strain>
        <tissue evidence="5">Heart</tissue>
    </source>
</reference>
<evidence type="ECO:0000256" key="2">
    <source>
        <dbReference type="ARBA" id="ARBA00022679"/>
    </source>
</evidence>
<dbReference type="Proteomes" id="UP000545332">
    <property type="component" value="Unassembled WGS sequence"/>
</dbReference>
<evidence type="ECO:0000256" key="3">
    <source>
        <dbReference type="RuleBase" id="RU361155"/>
    </source>
</evidence>
<comment type="caution">
    <text evidence="5">The sequence shown here is derived from an EMBL/GenBank/DDBJ whole genome shotgun (WGS) entry which is preliminary data.</text>
</comment>
<dbReference type="GO" id="GO:0008146">
    <property type="term" value="F:sulfotransferase activity"/>
    <property type="evidence" value="ECO:0007669"/>
    <property type="project" value="InterPro"/>
</dbReference>
<feature type="non-terminal residue" evidence="5">
    <location>
        <position position="73"/>
    </location>
</feature>
<dbReference type="EC" id="2.8.2.-" evidence="3"/>
<dbReference type="SUPFAM" id="SSF52540">
    <property type="entry name" value="P-loop containing nucleoside triphosphate hydrolases"/>
    <property type="match status" value="1"/>
</dbReference>
<gene>
    <name evidence="5" type="primary">Sult2b1_1</name>
    <name evidence="5" type="ORF">CRYSOU_R15278</name>
</gene>
<sequence length="73" mass="8426">LSPHCPHVPLSPCPQVVYTVRDPRDVLVSLYHFARGFRPYGDPGDIGDFMERFLRGDVPFGSWFDHVRGWLQL</sequence>
<protein>
    <recommendedName>
        <fullName evidence="3">Sulfotransferase</fullName>
        <ecNumber evidence="3">2.8.2.-</ecNumber>
    </recommendedName>
</protein>
<feature type="non-terminal residue" evidence="5">
    <location>
        <position position="1"/>
    </location>
</feature>
<dbReference type="OrthoDB" id="205623at2759"/>
<accession>A0A7K4KHT5</accession>
<dbReference type="PANTHER" id="PTHR11783">
    <property type="entry name" value="SULFOTRANSFERASE SULT"/>
    <property type="match status" value="1"/>
</dbReference>
<keyword evidence="2 3" id="KW-0808">Transferase</keyword>
<proteinExistence type="inferred from homology"/>
<name>A0A7K4KHT5_9AVES</name>
<dbReference type="AlphaFoldDB" id="A0A7K4KHT5"/>
<dbReference type="Pfam" id="PF00685">
    <property type="entry name" value="Sulfotransfer_1"/>
    <property type="match status" value="1"/>
</dbReference>
<evidence type="ECO:0000313" key="5">
    <source>
        <dbReference type="EMBL" id="NWI15880.1"/>
    </source>
</evidence>
<evidence type="ECO:0000256" key="1">
    <source>
        <dbReference type="ARBA" id="ARBA00005771"/>
    </source>
</evidence>
<feature type="domain" description="Sulfotransferase" evidence="4">
    <location>
        <begin position="2"/>
        <end position="72"/>
    </location>
</feature>
<comment type="similarity">
    <text evidence="1 3">Belongs to the sulfotransferase 1 family.</text>
</comment>
<evidence type="ECO:0000313" key="6">
    <source>
        <dbReference type="Proteomes" id="UP000545332"/>
    </source>
</evidence>
<dbReference type="InterPro" id="IPR000863">
    <property type="entry name" value="Sulfotransferase_dom"/>
</dbReference>
<dbReference type="InterPro" id="IPR027417">
    <property type="entry name" value="P-loop_NTPase"/>
</dbReference>
<dbReference type="Gene3D" id="3.40.50.300">
    <property type="entry name" value="P-loop containing nucleotide triphosphate hydrolases"/>
    <property type="match status" value="1"/>
</dbReference>
<keyword evidence="6" id="KW-1185">Reference proteome</keyword>
<organism evidence="5 6">
    <name type="scientific">Crypturellus soui</name>
    <dbReference type="NCBI Taxonomy" id="458187"/>
    <lineage>
        <taxon>Eukaryota</taxon>
        <taxon>Metazoa</taxon>
        <taxon>Chordata</taxon>
        <taxon>Craniata</taxon>
        <taxon>Vertebrata</taxon>
        <taxon>Euteleostomi</taxon>
        <taxon>Archelosauria</taxon>
        <taxon>Archosauria</taxon>
        <taxon>Dinosauria</taxon>
        <taxon>Saurischia</taxon>
        <taxon>Theropoda</taxon>
        <taxon>Coelurosauria</taxon>
        <taxon>Aves</taxon>
        <taxon>Palaeognathae</taxon>
        <taxon>Tinamiformes</taxon>
        <taxon>Tinamidae</taxon>
        <taxon>Crypturellus</taxon>
    </lineage>
</organism>
<dbReference type="EMBL" id="VWPX01011797">
    <property type="protein sequence ID" value="NWI15880.1"/>
    <property type="molecule type" value="Genomic_DNA"/>
</dbReference>
<evidence type="ECO:0000259" key="4">
    <source>
        <dbReference type="Pfam" id="PF00685"/>
    </source>
</evidence>